<evidence type="ECO:0000256" key="2">
    <source>
        <dbReference type="ARBA" id="ARBA00008779"/>
    </source>
</evidence>
<feature type="domain" description="Sulfatase N-terminal" evidence="9">
    <location>
        <begin position="253"/>
        <end position="596"/>
    </location>
</feature>
<comment type="similarity">
    <text evidence="2">Belongs to the sulfatase family.</text>
</comment>
<evidence type="ECO:0000256" key="6">
    <source>
        <dbReference type="ARBA" id="ARBA00022837"/>
    </source>
</evidence>
<evidence type="ECO:0000256" key="8">
    <source>
        <dbReference type="SAM" id="Phobius"/>
    </source>
</evidence>
<organism evidence="10 11">
    <name type="scientific">Paralvinella palmiformis</name>
    <dbReference type="NCBI Taxonomy" id="53620"/>
    <lineage>
        <taxon>Eukaryota</taxon>
        <taxon>Metazoa</taxon>
        <taxon>Spiralia</taxon>
        <taxon>Lophotrochozoa</taxon>
        <taxon>Annelida</taxon>
        <taxon>Polychaeta</taxon>
        <taxon>Sedentaria</taxon>
        <taxon>Canalipalpata</taxon>
        <taxon>Terebellida</taxon>
        <taxon>Terebelliformia</taxon>
        <taxon>Alvinellidae</taxon>
        <taxon>Paralvinella</taxon>
    </lineage>
</organism>
<reference evidence="10" key="1">
    <citation type="journal article" date="2023" name="Mol. Biol. Evol.">
        <title>Third-Generation Sequencing Reveals the Adaptive Role of the Epigenome in Three Deep-Sea Polychaetes.</title>
        <authorList>
            <person name="Perez M."/>
            <person name="Aroh O."/>
            <person name="Sun Y."/>
            <person name="Lan Y."/>
            <person name="Juniper S.K."/>
            <person name="Young C.R."/>
            <person name="Angers B."/>
            <person name="Qian P.Y."/>
        </authorList>
    </citation>
    <scope>NUCLEOTIDE SEQUENCE</scope>
    <source>
        <strain evidence="10">P08H-3</strain>
    </source>
</reference>
<keyword evidence="8" id="KW-0812">Transmembrane</keyword>
<evidence type="ECO:0000259" key="9">
    <source>
        <dbReference type="Pfam" id="PF00884"/>
    </source>
</evidence>
<dbReference type="AlphaFoldDB" id="A0AAD9JZ72"/>
<dbReference type="GO" id="GO:0005737">
    <property type="term" value="C:cytoplasm"/>
    <property type="evidence" value="ECO:0007669"/>
    <property type="project" value="TreeGrafter"/>
</dbReference>
<dbReference type="InterPro" id="IPR017850">
    <property type="entry name" value="Alkaline_phosphatase_core_sf"/>
</dbReference>
<dbReference type="PANTHER" id="PTHR45953:SF1">
    <property type="entry name" value="IDURONATE 2-SULFATASE"/>
    <property type="match status" value="1"/>
</dbReference>
<keyword evidence="6" id="KW-0106">Calcium</keyword>
<dbReference type="Gene3D" id="3.40.720.10">
    <property type="entry name" value="Alkaline Phosphatase, subunit A"/>
    <property type="match status" value="1"/>
</dbReference>
<sequence>MRTIYWRRYGIVVPFLIIVLATSVLIATFHHRISRGLGRLRPVKSKPEDDVDSVVKRPNIDDDPDDDDFDDELITDPEDVWTDGDAMALNPDAIPSEERLKSRADDASSVDSDELYSTNTPSGLVVDQGHKRGTTASITTTERMEVADEKGADATTKQSHQHQPPAQHHDHHQLQQQQQPIGLSEYHSEDESAPTQLDFQDVPLSPDEEYSLRLAGGGEDTDDQDDAEDEAEFESENEIDFDNYSPPSGKPLNVLFVIADDLRPQLGAYEGRDYGALHDGHKMYTPNIDRLAKESLVLKRAYAQYSMCGPSRASLMTSRRPDATKVYQNYVYWRYWSVGNFTSIPQYFKENGYTTLGAGKVFHVDHLPKDYDPPSWSLPYFRPTPSSHDRNTSANWIAAPDDEPLVDQSTTQYAVKKMATLAKSAARGIPFFFAVGFSQPHFRHICPAKFFDYYPLEKKKCMFKESWQTPPYAQKMDLAPFIEGVNNTDLTHIPSVAMREIRRAYFACISYVDSLVGELMRGLEENGLANDTMVIFTSDQGYHLGDNDMFGVYSNHDVALHVPLIMKIPGLTDRGVDSRSLVELLDIFPTLIQAAGLPPLPKCPDRSSEIRACTDGVSLLPLIGHPKRYLKDAVFSQLARGRSLTEYAIRTNKYRLIDLALHRRKMLYPGVYQHALDFDLNLQGRRYGRRLYDLVTDPLESENAIHDPRHADTINRLRAKLRHTFKYVHDYSKYLFYSFPE</sequence>
<feature type="compositionally biased region" description="Basic and acidic residues" evidence="7">
    <location>
        <begin position="45"/>
        <end position="60"/>
    </location>
</feature>
<dbReference type="Proteomes" id="UP001208570">
    <property type="component" value="Unassembled WGS sequence"/>
</dbReference>
<accession>A0AAD9JZ72</accession>
<feature type="compositionally biased region" description="Acidic residues" evidence="7">
    <location>
        <begin position="61"/>
        <end position="82"/>
    </location>
</feature>
<name>A0AAD9JZ72_9ANNE</name>
<feature type="compositionally biased region" description="Basic and acidic residues" evidence="7">
    <location>
        <begin position="96"/>
        <end position="106"/>
    </location>
</feature>
<keyword evidence="8" id="KW-1133">Transmembrane helix</keyword>
<keyword evidence="5" id="KW-0378">Hydrolase</keyword>
<feature type="region of interest" description="Disordered" evidence="7">
    <location>
        <begin position="210"/>
        <end position="246"/>
    </location>
</feature>
<feature type="compositionally biased region" description="Basic and acidic residues" evidence="7">
    <location>
        <begin position="142"/>
        <end position="152"/>
    </location>
</feature>
<comment type="cofactor">
    <cofactor evidence="1">
        <name>Ca(2+)</name>
        <dbReference type="ChEBI" id="CHEBI:29108"/>
    </cofactor>
</comment>
<dbReference type="CDD" id="cd16030">
    <property type="entry name" value="iduronate-2-sulfatase"/>
    <property type="match status" value="1"/>
</dbReference>
<dbReference type="PROSITE" id="PS00149">
    <property type="entry name" value="SULFATASE_2"/>
    <property type="match status" value="1"/>
</dbReference>
<keyword evidence="4" id="KW-0732">Signal</keyword>
<dbReference type="InterPro" id="IPR035874">
    <property type="entry name" value="IDS"/>
</dbReference>
<keyword evidence="8" id="KW-0472">Membrane</keyword>
<evidence type="ECO:0000256" key="4">
    <source>
        <dbReference type="ARBA" id="ARBA00022729"/>
    </source>
</evidence>
<dbReference type="EMBL" id="JAODUP010000120">
    <property type="protein sequence ID" value="KAK2161173.1"/>
    <property type="molecule type" value="Genomic_DNA"/>
</dbReference>
<dbReference type="InterPro" id="IPR000917">
    <property type="entry name" value="Sulfatase_N"/>
</dbReference>
<evidence type="ECO:0000256" key="5">
    <source>
        <dbReference type="ARBA" id="ARBA00022801"/>
    </source>
</evidence>
<evidence type="ECO:0000256" key="1">
    <source>
        <dbReference type="ARBA" id="ARBA00001913"/>
    </source>
</evidence>
<feature type="transmembrane region" description="Helical" evidence="8">
    <location>
        <begin position="9"/>
        <end position="29"/>
    </location>
</feature>
<feature type="compositionally biased region" description="Acidic residues" evidence="7">
    <location>
        <begin position="219"/>
        <end position="241"/>
    </location>
</feature>
<dbReference type="GO" id="GO:0004423">
    <property type="term" value="F:iduronate-2-sulfatase activity"/>
    <property type="evidence" value="ECO:0007669"/>
    <property type="project" value="InterPro"/>
</dbReference>
<dbReference type="Pfam" id="PF00884">
    <property type="entry name" value="Sulfatase"/>
    <property type="match status" value="1"/>
</dbReference>
<dbReference type="PANTHER" id="PTHR45953">
    <property type="entry name" value="IDURONATE 2-SULFATASE"/>
    <property type="match status" value="1"/>
</dbReference>
<dbReference type="SUPFAM" id="SSF53649">
    <property type="entry name" value="Alkaline phosphatase-like"/>
    <property type="match status" value="1"/>
</dbReference>
<gene>
    <name evidence="10" type="ORF">LSH36_120g04027</name>
</gene>
<comment type="caution">
    <text evidence="10">The sequence shown here is derived from an EMBL/GenBank/DDBJ whole genome shotgun (WGS) entry which is preliminary data.</text>
</comment>
<evidence type="ECO:0000256" key="7">
    <source>
        <dbReference type="SAM" id="MobiDB-lite"/>
    </source>
</evidence>
<evidence type="ECO:0000313" key="10">
    <source>
        <dbReference type="EMBL" id="KAK2161173.1"/>
    </source>
</evidence>
<feature type="region of interest" description="Disordered" evidence="7">
    <location>
        <begin position="41"/>
        <end position="180"/>
    </location>
</feature>
<proteinExistence type="inferred from homology"/>
<keyword evidence="3" id="KW-0479">Metal-binding</keyword>
<evidence type="ECO:0000313" key="11">
    <source>
        <dbReference type="Proteomes" id="UP001208570"/>
    </source>
</evidence>
<dbReference type="InterPro" id="IPR024607">
    <property type="entry name" value="Sulfatase_CS"/>
</dbReference>
<evidence type="ECO:0000256" key="3">
    <source>
        <dbReference type="ARBA" id="ARBA00022723"/>
    </source>
</evidence>
<protein>
    <recommendedName>
        <fullName evidence="9">Sulfatase N-terminal domain-containing protein</fullName>
    </recommendedName>
</protein>
<dbReference type="GO" id="GO:0046872">
    <property type="term" value="F:metal ion binding"/>
    <property type="evidence" value="ECO:0007669"/>
    <property type="project" value="UniProtKB-KW"/>
</dbReference>
<keyword evidence="11" id="KW-1185">Reference proteome</keyword>